<dbReference type="OrthoDB" id="4631832at2759"/>
<dbReference type="OMA" id="NRTASWI"/>
<name>A0A1S8A6B6_ROSNE</name>
<sequence>MKLTKLFAGMNIIKITILTATAVFGTLGLASPNSGQASGAMLIPRVLEKRDAYTCYGEDANVTDCQAALDQLHQLGDQNFEVYPGTCLNWSQDTCNVRFCAQPYVSKAVNRTASWIYHWANNTLMGCVHGGQYSVMGDSADLNGDGGTYRVHLEHMTPRHG</sequence>
<accession>A0A1S8A6B6</accession>
<evidence type="ECO:0000313" key="1">
    <source>
        <dbReference type="EMBL" id="GAW25601.1"/>
    </source>
</evidence>
<gene>
    <name evidence="1" type="ORF">SAMD00023353_0902730</name>
</gene>
<dbReference type="AlphaFoldDB" id="A0A1S8A6B6"/>
<reference evidence="1" key="1">
    <citation type="submission" date="2016-03" db="EMBL/GenBank/DDBJ databases">
        <title>Draft genome sequence of Rosellinia necatrix.</title>
        <authorList>
            <person name="Kanematsu S."/>
        </authorList>
    </citation>
    <scope>NUCLEOTIDE SEQUENCE [LARGE SCALE GENOMIC DNA]</scope>
    <source>
        <strain evidence="1">W97</strain>
    </source>
</reference>
<proteinExistence type="predicted"/>
<protein>
    <submittedName>
        <fullName evidence="1">Uncharacterized protein</fullName>
    </submittedName>
</protein>
<organism evidence="1">
    <name type="scientific">Rosellinia necatrix</name>
    <name type="common">White root-rot fungus</name>
    <dbReference type="NCBI Taxonomy" id="77044"/>
    <lineage>
        <taxon>Eukaryota</taxon>
        <taxon>Fungi</taxon>
        <taxon>Dikarya</taxon>
        <taxon>Ascomycota</taxon>
        <taxon>Pezizomycotina</taxon>
        <taxon>Sordariomycetes</taxon>
        <taxon>Xylariomycetidae</taxon>
        <taxon>Xylariales</taxon>
        <taxon>Xylariaceae</taxon>
        <taxon>Rosellinia</taxon>
    </lineage>
</organism>
<dbReference type="Proteomes" id="UP000054516">
    <property type="component" value="Unassembled WGS sequence"/>
</dbReference>
<dbReference type="EMBL" id="DF977454">
    <property type="protein sequence ID" value="GAW25601.1"/>
    <property type="molecule type" value="Genomic_DNA"/>
</dbReference>
<evidence type="ECO:0000313" key="2">
    <source>
        <dbReference type="Proteomes" id="UP000054516"/>
    </source>
</evidence>
<keyword evidence="2" id="KW-1185">Reference proteome</keyword>